<dbReference type="InterPro" id="IPR010982">
    <property type="entry name" value="Lambda_DNA-bd_dom_sf"/>
</dbReference>
<dbReference type="GO" id="GO:0003677">
    <property type="term" value="F:DNA binding"/>
    <property type="evidence" value="ECO:0007669"/>
    <property type="project" value="InterPro"/>
</dbReference>
<gene>
    <name evidence="1" type="ORF">BN1086_01018</name>
</gene>
<dbReference type="InterPro" id="IPR031856">
    <property type="entry name" value="YdaS_toxin-like"/>
</dbReference>
<dbReference type="SUPFAM" id="SSF47413">
    <property type="entry name" value="lambda repressor-like DNA-binding domains"/>
    <property type="match status" value="1"/>
</dbReference>
<evidence type="ECO:0008006" key="2">
    <source>
        <dbReference type="Google" id="ProtNLM"/>
    </source>
</evidence>
<protein>
    <recommendedName>
        <fullName evidence="2">Helix-turn-helix domain-containing protein</fullName>
    </recommendedName>
</protein>
<reference evidence="1" key="1">
    <citation type="submission" date="2014-06" db="EMBL/GenBank/DDBJ databases">
        <authorList>
            <person name="Urmite Genomes Urmite Genomes"/>
        </authorList>
    </citation>
    <scope>NUCLEOTIDE SEQUENCE</scope>
</reference>
<proteinExistence type="predicted"/>
<dbReference type="InterPro" id="IPR001387">
    <property type="entry name" value="Cro/C1-type_HTH"/>
</dbReference>
<dbReference type="AlphaFoldDB" id="A0A078LG92"/>
<dbReference type="Pfam" id="PF15943">
    <property type="entry name" value="YdaS_toxin"/>
    <property type="match status" value="1"/>
</dbReference>
<dbReference type="CDD" id="cd00093">
    <property type="entry name" value="HTH_XRE"/>
    <property type="match status" value="1"/>
</dbReference>
<evidence type="ECO:0000313" key="1">
    <source>
        <dbReference type="EMBL" id="CDZ82923.1"/>
    </source>
</evidence>
<name>A0A078LG92_CITKO</name>
<accession>A0A078LG92</accession>
<dbReference type="EMBL" id="LK931336">
    <property type="protein sequence ID" value="CDZ82923.1"/>
    <property type="molecule type" value="Genomic_DNA"/>
</dbReference>
<dbReference type="PATRIC" id="fig|545.12.peg.1015"/>
<sequence length="79" mass="8483">MINMTDRSDTPLDKAIKAVGGSQKVLAEKVGVSPQAINMLKKRGGNLPVSTEKVRKYVEATGLSREVLYPGLFNPPSAL</sequence>
<dbReference type="Gene3D" id="1.10.260.40">
    <property type="entry name" value="lambda repressor-like DNA-binding domains"/>
    <property type="match status" value="1"/>
</dbReference>
<organism evidence="1">
    <name type="scientific">Citrobacter koseri</name>
    <name type="common">Citrobacter diversus</name>
    <dbReference type="NCBI Taxonomy" id="545"/>
    <lineage>
        <taxon>Bacteria</taxon>
        <taxon>Pseudomonadati</taxon>
        <taxon>Pseudomonadota</taxon>
        <taxon>Gammaproteobacteria</taxon>
        <taxon>Enterobacterales</taxon>
        <taxon>Enterobacteriaceae</taxon>
        <taxon>Citrobacter</taxon>
    </lineage>
</organism>